<evidence type="ECO:0000313" key="2">
    <source>
        <dbReference type="Proteomes" id="UP000593765"/>
    </source>
</evidence>
<accession>A0A7M2WY49</accession>
<dbReference type="AlphaFoldDB" id="A0A7M2WY49"/>
<dbReference type="KEGG" id="hbs:IPV69_01900"/>
<sequence length="64" mass="7493">MIQLTRLNGQRFLMNAEKIRLVESTPDTLVCCEGGEKVMVRETLQEVMRRAIDYARLIRRPITE</sequence>
<name>A0A7M2WY49_9BACT</name>
<organism evidence="1 2">
    <name type="scientific">Humisphaera borealis</name>
    <dbReference type="NCBI Taxonomy" id="2807512"/>
    <lineage>
        <taxon>Bacteria</taxon>
        <taxon>Pseudomonadati</taxon>
        <taxon>Planctomycetota</taxon>
        <taxon>Phycisphaerae</taxon>
        <taxon>Tepidisphaerales</taxon>
        <taxon>Tepidisphaeraceae</taxon>
        <taxon>Humisphaera</taxon>
    </lineage>
</organism>
<dbReference type="Pfam" id="PF06289">
    <property type="entry name" value="FlbD"/>
    <property type="match status" value="1"/>
</dbReference>
<reference evidence="1 2" key="1">
    <citation type="submission" date="2020-10" db="EMBL/GenBank/DDBJ databases">
        <title>Wide distribution of Phycisphaera-like planctomycetes from WD2101 soil group in peatlands and genome analysis of the first cultivated representative.</title>
        <authorList>
            <person name="Dedysh S.N."/>
            <person name="Beletsky A.V."/>
            <person name="Ivanova A."/>
            <person name="Kulichevskaya I.S."/>
            <person name="Suzina N.E."/>
            <person name="Philippov D.A."/>
            <person name="Rakitin A.L."/>
            <person name="Mardanov A.V."/>
            <person name="Ravin N.V."/>
        </authorList>
    </citation>
    <scope>NUCLEOTIDE SEQUENCE [LARGE SCALE GENOMIC DNA]</scope>
    <source>
        <strain evidence="1 2">M1803</strain>
    </source>
</reference>
<keyword evidence="1" id="KW-0966">Cell projection</keyword>
<gene>
    <name evidence="1" type="ORF">IPV69_01900</name>
</gene>
<dbReference type="RefSeq" id="WP_206293224.1">
    <property type="nucleotide sequence ID" value="NZ_CP063458.1"/>
</dbReference>
<dbReference type="PANTHER" id="PTHR39185">
    <property type="entry name" value="SWARMING MOTILITY PROTEIN SWRD"/>
    <property type="match status" value="1"/>
</dbReference>
<dbReference type="InterPro" id="IPR009384">
    <property type="entry name" value="SwrD-like"/>
</dbReference>
<dbReference type="EMBL" id="CP063458">
    <property type="protein sequence ID" value="QOV90152.1"/>
    <property type="molecule type" value="Genomic_DNA"/>
</dbReference>
<dbReference type="Proteomes" id="UP000593765">
    <property type="component" value="Chromosome"/>
</dbReference>
<keyword evidence="1" id="KW-0969">Cilium</keyword>
<evidence type="ECO:0000313" key="1">
    <source>
        <dbReference type="EMBL" id="QOV90152.1"/>
    </source>
</evidence>
<keyword evidence="2" id="KW-1185">Reference proteome</keyword>
<proteinExistence type="predicted"/>
<keyword evidence="1" id="KW-0282">Flagellum</keyword>
<dbReference type="PANTHER" id="PTHR39185:SF1">
    <property type="entry name" value="SWARMING MOTILITY PROTEIN SWRD"/>
    <property type="match status" value="1"/>
</dbReference>
<protein>
    <submittedName>
        <fullName evidence="1">Flagellar FlbD family protein</fullName>
    </submittedName>
</protein>